<evidence type="ECO:0000313" key="5">
    <source>
        <dbReference type="Proteomes" id="UP001356428"/>
    </source>
</evidence>
<comment type="cofactor">
    <cofactor evidence="1">
        <name>pyridoxal 5'-phosphate</name>
        <dbReference type="ChEBI" id="CHEBI:597326"/>
    </cofactor>
</comment>
<proteinExistence type="predicted"/>
<dbReference type="InterPro" id="IPR001926">
    <property type="entry name" value="TrpB-like_PALP"/>
</dbReference>
<organism evidence="4 5">
    <name type="scientific">Streptomyces cyaneofuscatus</name>
    <dbReference type="NCBI Taxonomy" id="66883"/>
    <lineage>
        <taxon>Bacteria</taxon>
        <taxon>Bacillati</taxon>
        <taxon>Actinomycetota</taxon>
        <taxon>Actinomycetes</taxon>
        <taxon>Kitasatosporales</taxon>
        <taxon>Streptomycetaceae</taxon>
        <taxon>Streptomyces</taxon>
    </lineage>
</organism>
<dbReference type="InterPro" id="IPR050214">
    <property type="entry name" value="Cys_Synth/Cystath_Beta-Synth"/>
</dbReference>
<accession>A0ABZ1F2A4</accession>
<dbReference type="Pfam" id="PF00291">
    <property type="entry name" value="PALP"/>
    <property type="match status" value="1"/>
</dbReference>
<keyword evidence="5" id="KW-1185">Reference proteome</keyword>
<evidence type="ECO:0000256" key="1">
    <source>
        <dbReference type="ARBA" id="ARBA00001933"/>
    </source>
</evidence>
<name>A0ABZ1F2A4_9ACTN</name>
<protein>
    <submittedName>
        <fullName evidence="4">Pyridoxal-phosphate dependent enzyme</fullName>
    </submittedName>
</protein>
<gene>
    <name evidence="4" type="ORF">OG849_26435</name>
</gene>
<sequence>MKVASALGVVESLIQDGVVEKGDTLVDSSSGLYALALALACSKYDLRCHIVASPAVDPALMVQLTSLGATVEQPSGTGDATFDQGARVERVQEIVAELPGAYWMRQYHDTRHYDGYRSMAHTVAASLRSDKVVLVGGVGTGVSTAGIGQGLADRGVDPTVIGVQPFGSVSFGSQHVEDPEFLISGLGSGIPFGNIDYSIYREIHWIDYATARRGAVTVLRRHGLFAGLSSGAAYAVASWHHRSTDRPVVFISPDPGHRYLSTVFAGADSVSELGQADAPRPVSSSSELAPPWCWTPWQSTGQGFTAP</sequence>
<reference evidence="4 5" key="1">
    <citation type="submission" date="2022-10" db="EMBL/GenBank/DDBJ databases">
        <title>The complete genomes of actinobacterial strains from the NBC collection.</title>
        <authorList>
            <person name="Joergensen T.S."/>
            <person name="Alvarez Arevalo M."/>
            <person name="Sterndorff E.B."/>
            <person name="Faurdal D."/>
            <person name="Vuksanovic O."/>
            <person name="Mourched A.-S."/>
            <person name="Charusanti P."/>
            <person name="Shaw S."/>
            <person name="Blin K."/>
            <person name="Weber T."/>
        </authorList>
    </citation>
    <scope>NUCLEOTIDE SEQUENCE [LARGE SCALE GENOMIC DNA]</scope>
    <source>
        <strain evidence="4 5">NBC 01792</strain>
    </source>
</reference>
<dbReference type="PANTHER" id="PTHR10314">
    <property type="entry name" value="CYSTATHIONINE BETA-SYNTHASE"/>
    <property type="match status" value="1"/>
</dbReference>
<evidence type="ECO:0000256" key="2">
    <source>
        <dbReference type="ARBA" id="ARBA00022898"/>
    </source>
</evidence>
<dbReference type="Gene3D" id="3.40.50.1100">
    <property type="match status" value="2"/>
</dbReference>
<evidence type="ECO:0000313" key="4">
    <source>
        <dbReference type="EMBL" id="WSB10533.1"/>
    </source>
</evidence>
<dbReference type="RefSeq" id="WP_326703381.1">
    <property type="nucleotide sequence ID" value="NZ_CP108861.1"/>
</dbReference>
<dbReference type="SUPFAM" id="SSF53686">
    <property type="entry name" value="Tryptophan synthase beta subunit-like PLP-dependent enzymes"/>
    <property type="match status" value="1"/>
</dbReference>
<feature type="domain" description="Tryptophan synthase beta chain-like PALP" evidence="3">
    <location>
        <begin position="2"/>
        <end position="251"/>
    </location>
</feature>
<keyword evidence="2" id="KW-0663">Pyridoxal phosphate</keyword>
<evidence type="ECO:0000259" key="3">
    <source>
        <dbReference type="Pfam" id="PF00291"/>
    </source>
</evidence>
<dbReference type="Proteomes" id="UP001356428">
    <property type="component" value="Chromosome"/>
</dbReference>
<dbReference type="EMBL" id="CP109083">
    <property type="protein sequence ID" value="WSB10533.1"/>
    <property type="molecule type" value="Genomic_DNA"/>
</dbReference>
<dbReference type="InterPro" id="IPR036052">
    <property type="entry name" value="TrpB-like_PALP_sf"/>
</dbReference>